<dbReference type="OrthoDB" id="9807425at2"/>
<dbReference type="InterPro" id="IPR006626">
    <property type="entry name" value="PbH1"/>
</dbReference>
<proteinExistence type="predicted"/>
<reference evidence="6 7" key="1">
    <citation type="submission" date="2018-12" db="EMBL/GenBank/DDBJ databases">
        <authorList>
            <consortium name="Pathogen Informatics"/>
        </authorList>
    </citation>
    <scope>NUCLEOTIDE SEQUENCE [LARGE SCALE GENOMIC DNA]</scope>
    <source>
        <strain evidence="6 7">NCTC11636</strain>
    </source>
</reference>
<feature type="chain" id="PRO_5019483450" evidence="4">
    <location>
        <begin position="27"/>
        <end position="756"/>
    </location>
</feature>
<dbReference type="InterPro" id="IPR012334">
    <property type="entry name" value="Pectin_lyas_fold"/>
</dbReference>
<feature type="region of interest" description="Disordered" evidence="2">
    <location>
        <begin position="572"/>
        <end position="591"/>
    </location>
</feature>
<dbReference type="Pfam" id="PF13229">
    <property type="entry name" value="Beta_helix"/>
    <property type="match status" value="1"/>
</dbReference>
<gene>
    <name evidence="6" type="ORF">NCTC11636_00719</name>
</gene>
<evidence type="ECO:0000256" key="1">
    <source>
        <dbReference type="ARBA" id="ARBA00022737"/>
    </source>
</evidence>
<evidence type="ECO:0000256" key="3">
    <source>
        <dbReference type="SAM" id="Phobius"/>
    </source>
</evidence>
<name>A0A448HF22_9ACTO</name>
<dbReference type="PANTHER" id="PTHR22990:SF15">
    <property type="entry name" value="F-BOX ONLY PROTEIN 10"/>
    <property type="match status" value="1"/>
</dbReference>
<keyword evidence="7" id="KW-1185">Reference proteome</keyword>
<evidence type="ECO:0000259" key="5">
    <source>
        <dbReference type="Pfam" id="PF13229"/>
    </source>
</evidence>
<dbReference type="SMART" id="SM00710">
    <property type="entry name" value="PbH1"/>
    <property type="match status" value="5"/>
</dbReference>
<dbReference type="InterPro" id="IPR011050">
    <property type="entry name" value="Pectin_lyase_fold/virulence"/>
</dbReference>
<organism evidence="6 7">
    <name type="scientific">Actinomyces howellii</name>
    <dbReference type="NCBI Taxonomy" id="52771"/>
    <lineage>
        <taxon>Bacteria</taxon>
        <taxon>Bacillati</taxon>
        <taxon>Actinomycetota</taxon>
        <taxon>Actinomycetes</taxon>
        <taxon>Actinomycetales</taxon>
        <taxon>Actinomycetaceae</taxon>
        <taxon>Actinomyces</taxon>
    </lineage>
</organism>
<keyword evidence="4" id="KW-0732">Signal</keyword>
<dbReference type="EMBL" id="LR134350">
    <property type="protein sequence ID" value="VEG26819.1"/>
    <property type="molecule type" value="Genomic_DNA"/>
</dbReference>
<dbReference type="AlphaFoldDB" id="A0A448HF22"/>
<dbReference type="Gene3D" id="2.160.20.10">
    <property type="entry name" value="Single-stranded right-handed beta-helix, Pectin lyase-like"/>
    <property type="match status" value="2"/>
</dbReference>
<feature type="domain" description="Right handed beta helix" evidence="5">
    <location>
        <begin position="247"/>
        <end position="344"/>
    </location>
</feature>
<protein>
    <submittedName>
        <fullName evidence="6">Nitrous oxide reductase family maturation protein NosD</fullName>
    </submittedName>
</protein>
<evidence type="ECO:0000313" key="7">
    <source>
        <dbReference type="Proteomes" id="UP000266895"/>
    </source>
</evidence>
<dbReference type="RefSeq" id="WP_126381891.1">
    <property type="nucleotide sequence ID" value="NZ_LR134350.1"/>
</dbReference>
<dbReference type="PANTHER" id="PTHR22990">
    <property type="entry name" value="F-BOX ONLY PROTEIN"/>
    <property type="match status" value="1"/>
</dbReference>
<dbReference type="InterPro" id="IPR039448">
    <property type="entry name" value="Beta_helix"/>
</dbReference>
<dbReference type="Proteomes" id="UP000266895">
    <property type="component" value="Chromosome"/>
</dbReference>
<accession>A0A448HF22</accession>
<keyword evidence="3" id="KW-0472">Membrane</keyword>
<dbReference type="InterPro" id="IPR051550">
    <property type="entry name" value="SCF-Subunits/Alg-Epimerases"/>
</dbReference>
<feature type="transmembrane region" description="Helical" evidence="3">
    <location>
        <begin position="734"/>
        <end position="754"/>
    </location>
</feature>
<dbReference type="SUPFAM" id="SSF51126">
    <property type="entry name" value="Pectin lyase-like"/>
    <property type="match status" value="1"/>
</dbReference>
<feature type="signal peptide" evidence="4">
    <location>
        <begin position="1"/>
        <end position="26"/>
    </location>
</feature>
<sequence>MRRLIAIAAAAITAIALPLTASTALAEPDGATLYVSASAAQGGDGSAARPFATISEAVAAASDGTTIEVADGTYREGEIYVGKDVTIRAADGASPVLSGAQLPTSWSASGSGTWSTAADMVRFCTVCTTNADPSVEGMAAHPEQVFVDGQPLTQVATRAEVTASTFYVEDPDPITLKDPRNNTAGYNVKPHRGASYVIGVDPSQHTVEVTQHSRALSLAGNGVTLTGMTVEKYAPVQRWDYNDPEISTATGGAMVVASGDDVELSNNTFRHSSAGTAMVVSQASRVTVTGNSFVSNGGVGAGVDDSSDVVIENNYWTDNNTAGFTTSACTAYCSMADLKTTHSQNIRYAYNTVDYSAVAADHSEVESFETNRMVGAWFDEGTIDSEIIASSFVNTPVAIFNEVSRNNVIASNLVEGANIGIQISGSESTQVWNNTITHALTSIVVQEDGRSDGCMAHGADGTCHAVESWSASQGLTWDTGGTTIYNNILSSEQTIAEGDFWKYSAMVQVTGGEDTNGSGGVYANQMIAAIDYNVYYREPTTNPSTTVLWQYGVDRAAQTVNAPTLADFAASPHVQAQGKETNGLDLSGTRETNPVLVRESADATAWKTSDLHAADGGPGDGTGAALPTDVAEVLGLSAGGAVDRGALVNVAWQADGAAAGAAAPAAPAAQEQPAAAAAAQATPSDEATILDGAQDGGAVQAGAAQAPAGSWVDPGQEQQVARKIQMATVVERTMMGLGALATLLLGLLIVRRVWFV</sequence>
<evidence type="ECO:0000256" key="4">
    <source>
        <dbReference type="SAM" id="SignalP"/>
    </source>
</evidence>
<keyword evidence="3" id="KW-0812">Transmembrane</keyword>
<keyword evidence="3" id="KW-1133">Transmembrane helix</keyword>
<evidence type="ECO:0000256" key="2">
    <source>
        <dbReference type="SAM" id="MobiDB-lite"/>
    </source>
</evidence>
<keyword evidence="1" id="KW-0677">Repeat</keyword>
<dbReference type="KEGG" id="ahw:NCTC11636_00719"/>
<evidence type="ECO:0000313" key="6">
    <source>
        <dbReference type="EMBL" id="VEG26819.1"/>
    </source>
</evidence>